<evidence type="ECO:0000313" key="2">
    <source>
        <dbReference type="Proteomes" id="UP000004110"/>
    </source>
</evidence>
<proteinExistence type="predicted"/>
<organism evidence="1 2">
    <name type="scientific">Bacteroides uniformis (strain ATCC 8492 / DSM 6597 / CCUG 4942 / CIP 103695 / JCM 5828 / KCTC 5204 / NCTC 13054 / VPI 0061)</name>
    <dbReference type="NCBI Taxonomy" id="411479"/>
    <lineage>
        <taxon>Bacteria</taxon>
        <taxon>Pseudomonadati</taxon>
        <taxon>Bacteroidota</taxon>
        <taxon>Bacteroidia</taxon>
        <taxon>Bacteroidales</taxon>
        <taxon>Bacteroidaceae</taxon>
        <taxon>Bacteroides</taxon>
    </lineage>
</organism>
<reference evidence="1" key="1">
    <citation type="submission" date="2007-06" db="EMBL/GenBank/DDBJ databases">
        <authorList>
            <person name="Fulton L."/>
            <person name="Clifton S."/>
            <person name="Fulton B."/>
            <person name="Xu J."/>
            <person name="Minx P."/>
            <person name="Pepin K.H."/>
            <person name="Johnson M."/>
            <person name="Thiruvilangam P."/>
            <person name="Bhonagiri V."/>
            <person name="Nash W.E."/>
            <person name="Mardis E.R."/>
            <person name="Wilson R.K."/>
        </authorList>
    </citation>
    <scope>NUCLEOTIDE SEQUENCE [LARGE SCALE GENOMIC DNA]</scope>
    <source>
        <strain evidence="1">ATCC 8492</strain>
    </source>
</reference>
<comment type="caution">
    <text evidence="1">The sequence shown here is derived from an EMBL/GenBank/DDBJ whole genome shotgun (WGS) entry which is preliminary data.</text>
</comment>
<keyword evidence="2" id="KW-1185">Reference proteome</keyword>
<reference evidence="1" key="2">
    <citation type="submission" date="2013-11" db="EMBL/GenBank/DDBJ databases">
        <title>Draft genome sequence of Bacteroides uniformis (ATCC 8492).</title>
        <authorList>
            <person name="Sudarsanam P."/>
            <person name="Ley R."/>
            <person name="Guruge J."/>
            <person name="Turnbaugh P.J."/>
            <person name="Mahowald M."/>
            <person name="Liep D."/>
            <person name="Gordon J."/>
        </authorList>
    </citation>
    <scope>NUCLEOTIDE SEQUENCE</scope>
    <source>
        <strain evidence="1">ATCC 8492</strain>
    </source>
</reference>
<sequence length="35" mass="3692">MGKHIIGCPFVDRAGCATKSQSVCGNQLGSAKTYY</sequence>
<dbReference type="AlphaFoldDB" id="A0ABC9N8G6"/>
<evidence type="ECO:0000313" key="1">
    <source>
        <dbReference type="EMBL" id="EDO53073.1"/>
    </source>
</evidence>
<name>A0ABC9N8G6_BACUC</name>
<dbReference type="EMBL" id="AAYH02000046">
    <property type="protein sequence ID" value="EDO53073.1"/>
    <property type="molecule type" value="Genomic_DNA"/>
</dbReference>
<accession>A0ABC9N8G6</accession>
<gene>
    <name evidence="1" type="ORF">BACUNI_03088</name>
</gene>
<protein>
    <submittedName>
        <fullName evidence="1">Uncharacterized protein</fullName>
    </submittedName>
</protein>
<dbReference type="Proteomes" id="UP000004110">
    <property type="component" value="Unassembled WGS sequence"/>
</dbReference>